<sequence length="308" mass="32312">MDLRFPQAVRLGALKLPQAVSSVLPGALASKVTGGTVSVVRLSGVIASASGPVPRSLINLPAVESALTRAFEAENAVAVAIVINSPGGSPTQSQLVADRIRGLAAEHELPVLAFCEDVAASGGYWLACAADEIFACPTSLVGSIGVVSGGFGLTGLIERFGIERRLHTAGQNKARLDPFQPEKAEDVEWLLGMQAELHEMFIEWVRARRGDTLRDTPDLFTGEVWTGRKALELGLIDGIGTAREVLSQRFPDAEPVTVEPRKPLLARLGVGVLGGVPGLGVAASDPAGAVVGALAYLEDRAHWSRFGL</sequence>
<dbReference type="InterPro" id="IPR029045">
    <property type="entry name" value="ClpP/crotonase-like_dom_sf"/>
</dbReference>
<proteinExistence type="inferred from homology"/>
<dbReference type="EMBL" id="JBHSIV010000009">
    <property type="protein sequence ID" value="MFC5062767.1"/>
    <property type="molecule type" value="Genomic_DNA"/>
</dbReference>
<keyword evidence="7" id="KW-1185">Reference proteome</keyword>
<comment type="caution">
    <text evidence="6">The sequence shown here is derived from an EMBL/GenBank/DDBJ whole genome shotgun (WGS) entry which is preliminary data.</text>
</comment>
<dbReference type="PANTHER" id="PTHR42987">
    <property type="entry name" value="PEPTIDASE S49"/>
    <property type="match status" value="1"/>
</dbReference>
<evidence type="ECO:0000313" key="7">
    <source>
        <dbReference type="Proteomes" id="UP001595947"/>
    </source>
</evidence>
<evidence type="ECO:0000256" key="3">
    <source>
        <dbReference type="ARBA" id="ARBA00022801"/>
    </source>
</evidence>
<feature type="domain" description="Peptidase S49" evidence="5">
    <location>
        <begin position="107"/>
        <end position="247"/>
    </location>
</feature>
<dbReference type="InterPro" id="IPR002142">
    <property type="entry name" value="Peptidase_S49"/>
</dbReference>
<protein>
    <submittedName>
        <fullName evidence="6">S49 family peptidase</fullName>
    </submittedName>
</protein>
<dbReference type="PANTHER" id="PTHR42987:SF8">
    <property type="entry name" value="PROTEINASE"/>
    <property type="match status" value="1"/>
</dbReference>
<evidence type="ECO:0000259" key="5">
    <source>
        <dbReference type="Pfam" id="PF01343"/>
    </source>
</evidence>
<keyword evidence="3" id="KW-0378">Hydrolase</keyword>
<accession>A0ABV9YMA9</accession>
<dbReference type="CDD" id="cd07023">
    <property type="entry name" value="S49_Sppa_N_C"/>
    <property type="match status" value="1"/>
</dbReference>
<evidence type="ECO:0000256" key="4">
    <source>
        <dbReference type="ARBA" id="ARBA00022825"/>
    </source>
</evidence>
<reference evidence="7" key="1">
    <citation type="journal article" date="2019" name="Int. J. Syst. Evol. Microbiol.">
        <title>The Global Catalogue of Microorganisms (GCM) 10K type strain sequencing project: providing services to taxonomists for standard genome sequencing and annotation.</title>
        <authorList>
            <consortium name="The Broad Institute Genomics Platform"/>
            <consortium name="The Broad Institute Genome Sequencing Center for Infectious Disease"/>
            <person name="Wu L."/>
            <person name="Ma J."/>
        </authorList>
    </citation>
    <scope>NUCLEOTIDE SEQUENCE [LARGE SCALE GENOMIC DNA]</scope>
    <source>
        <strain evidence="7">CGMCC 4.7093</strain>
    </source>
</reference>
<dbReference type="Gene3D" id="3.90.226.10">
    <property type="entry name" value="2-enoyl-CoA Hydratase, Chain A, domain 1"/>
    <property type="match status" value="1"/>
</dbReference>
<name>A0ABV9YMA9_9PSEU</name>
<evidence type="ECO:0000256" key="1">
    <source>
        <dbReference type="ARBA" id="ARBA00008683"/>
    </source>
</evidence>
<dbReference type="Pfam" id="PF01343">
    <property type="entry name" value="Peptidase_S49"/>
    <property type="match status" value="1"/>
</dbReference>
<dbReference type="RefSeq" id="WP_378036115.1">
    <property type="nucleotide sequence ID" value="NZ_JBHSIV010000009.1"/>
</dbReference>
<gene>
    <name evidence="6" type="ORF">ACFPBZ_11165</name>
</gene>
<evidence type="ECO:0000256" key="2">
    <source>
        <dbReference type="ARBA" id="ARBA00022670"/>
    </source>
</evidence>
<evidence type="ECO:0000313" key="6">
    <source>
        <dbReference type="EMBL" id="MFC5062767.1"/>
    </source>
</evidence>
<dbReference type="Gene3D" id="6.20.330.10">
    <property type="match status" value="1"/>
</dbReference>
<keyword evidence="4" id="KW-0720">Serine protease</keyword>
<comment type="similarity">
    <text evidence="1">Belongs to the peptidase S49 family.</text>
</comment>
<organism evidence="6 7">
    <name type="scientific">Actinomycetospora atypica</name>
    <dbReference type="NCBI Taxonomy" id="1290095"/>
    <lineage>
        <taxon>Bacteria</taxon>
        <taxon>Bacillati</taxon>
        <taxon>Actinomycetota</taxon>
        <taxon>Actinomycetes</taxon>
        <taxon>Pseudonocardiales</taxon>
        <taxon>Pseudonocardiaceae</taxon>
        <taxon>Actinomycetospora</taxon>
    </lineage>
</organism>
<dbReference type="Proteomes" id="UP001595947">
    <property type="component" value="Unassembled WGS sequence"/>
</dbReference>
<dbReference type="InterPro" id="IPR047272">
    <property type="entry name" value="S49_SppA_C"/>
</dbReference>
<keyword evidence="2" id="KW-0645">Protease</keyword>
<dbReference type="SUPFAM" id="SSF52096">
    <property type="entry name" value="ClpP/crotonase"/>
    <property type="match status" value="1"/>
</dbReference>